<comment type="caution">
    <text evidence="7">The sequence shown here is derived from an EMBL/GenBank/DDBJ whole genome shotgun (WGS) entry which is preliminary data.</text>
</comment>
<dbReference type="EC" id="3.5.5.1" evidence="4"/>
<dbReference type="InterPro" id="IPR044149">
    <property type="entry name" value="Nitrilases_CHs"/>
</dbReference>
<dbReference type="Proteomes" id="UP001610335">
    <property type="component" value="Unassembled WGS sequence"/>
</dbReference>
<evidence type="ECO:0000256" key="2">
    <source>
        <dbReference type="ARBA" id="ARBA00022801"/>
    </source>
</evidence>
<reference evidence="7 8" key="1">
    <citation type="submission" date="2024-07" db="EMBL/GenBank/DDBJ databases">
        <title>Section-level genome sequencing and comparative genomics of Aspergillus sections Usti and Cavernicolus.</title>
        <authorList>
            <consortium name="Lawrence Berkeley National Laboratory"/>
            <person name="Nybo J.L."/>
            <person name="Vesth T.C."/>
            <person name="Theobald S."/>
            <person name="Frisvad J.C."/>
            <person name="Larsen T.O."/>
            <person name="Kjaerboelling I."/>
            <person name="Rothschild-Mancinelli K."/>
            <person name="Lyhne E.K."/>
            <person name="Kogle M.E."/>
            <person name="Barry K."/>
            <person name="Clum A."/>
            <person name="Na H."/>
            <person name="Ledsgaard L."/>
            <person name="Lin J."/>
            <person name="Lipzen A."/>
            <person name="Kuo A."/>
            <person name="Riley R."/>
            <person name="Mondo S."/>
            <person name="LaButti K."/>
            <person name="Haridas S."/>
            <person name="Pangalinan J."/>
            <person name="Salamov A.A."/>
            <person name="Simmons B.A."/>
            <person name="Magnuson J.K."/>
            <person name="Chen J."/>
            <person name="Drula E."/>
            <person name="Henrissat B."/>
            <person name="Wiebenga A."/>
            <person name="Lubbers R.J."/>
            <person name="Gomes A.C."/>
            <person name="Makela M.R."/>
            <person name="Stajich J."/>
            <person name="Grigoriev I.V."/>
            <person name="Mortensen U.H."/>
            <person name="De vries R.P."/>
            <person name="Baker S.E."/>
            <person name="Andersen M.R."/>
        </authorList>
    </citation>
    <scope>NUCLEOTIDE SEQUENCE [LARGE SCALE GENOMIC DNA]</scope>
    <source>
        <strain evidence="7 8">CBS 600.67</strain>
    </source>
</reference>
<evidence type="ECO:0000256" key="4">
    <source>
        <dbReference type="ARBA" id="ARBA00039045"/>
    </source>
</evidence>
<dbReference type="Gene3D" id="3.60.110.10">
    <property type="entry name" value="Carbon-nitrogen hydrolase"/>
    <property type="match status" value="1"/>
</dbReference>
<dbReference type="InterPro" id="IPR003010">
    <property type="entry name" value="C-N_Hydrolase"/>
</dbReference>
<dbReference type="Pfam" id="PF00795">
    <property type="entry name" value="CN_hydrolase"/>
    <property type="match status" value="1"/>
</dbReference>
<comment type="catalytic activity">
    <reaction evidence="3">
        <text>a nitrile + 2 H2O = a carboxylate + NH4(+)</text>
        <dbReference type="Rhea" id="RHEA:21724"/>
        <dbReference type="ChEBI" id="CHEBI:15377"/>
        <dbReference type="ChEBI" id="CHEBI:18379"/>
        <dbReference type="ChEBI" id="CHEBI:28938"/>
        <dbReference type="ChEBI" id="CHEBI:29067"/>
        <dbReference type="EC" id="3.5.5.1"/>
    </reaction>
</comment>
<gene>
    <name evidence="7" type="ORF">BDW59DRAFT_164482</name>
</gene>
<dbReference type="PANTHER" id="PTHR46044">
    <property type="entry name" value="NITRILASE"/>
    <property type="match status" value="1"/>
</dbReference>
<keyword evidence="5" id="KW-0732">Signal</keyword>
<evidence type="ECO:0000256" key="1">
    <source>
        <dbReference type="ARBA" id="ARBA00008129"/>
    </source>
</evidence>
<name>A0ABR4HZS3_9EURO</name>
<comment type="similarity">
    <text evidence="1">Belongs to the carbon-nitrogen hydrolase superfamily. Nitrilase family.</text>
</comment>
<dbReference type="EMBL" id="JBFXLS010000067">
    <property type="protein sequence ID" value="KAL2820935.1"/>
    <property type="molecule type" value="Genomic_DNA"/>
</dbReference>
<dbReference type="PANTHER" id="PTHR46044:SF14">
    <property type="entry name" value="ARYLACETONITRILASE"/>
    <property type="match status" value="1"/>
</dbReference>
<protein>
    <recommendedName>
        <fullName evidence="4">nitrilase</fullName>
        <ecNumber evidence="4">3.5.5.1</ecNumber>
    </recommendedName>
</protein>
<dbReference type="SUPFAM" id="SSF56317">
    <property type="entry name" value="Carbon-nitrogen hydrolase"/>
    <property type="match status" value="1"/>
</dbReference>
<sequence>MRFAFLVGFISTCVAIGTCPNATDQPTNYDNLTVAVVRAPPANWPLPVMNKNWTGIDFDLNATVSKAVHLIEEAAGNGANLVIFPELWFPGYPKGIADNVTMASHVANYIDNSLVLNSPQWNRLTSAAKSNNVYIVPGFSHRDGNHIFMAQALISSAGELLYLRHKLRPSGGERTIWSDGTINELKVIATPYGRWGLLECWEHFHPAMTFNVQAQAETLHIASWPHIPDFNDPSAAGWESAEVNVAAARVYAANSGAPVAFAAVGNVRFINSDGLDIVVVNAAESFDETPLVYSSFNTTGLAATIPYTTDGEQSWGILQQLRAGFPSYIPRVVGDFVRRNMIGVEDLLAAA</sequence>
<evidence type="ECO:0000256" key="5">
    <source>
        <dbReference type="SAM" id="SignalP"/>
    </source>
</evidence>
<dbReference type="PROSITE" id="PS50263">
    <property type="entry name" value="CN_HYDROLASE"/>
    <property type="match status" value="1"/>
</dbReference>
<organism evidence="7 8">
    <name type="scientific">Aspergillus cavernicola</name>
    <dbReference type="NCBI Taxonomy" id="176166"/>
    <lineage>
        <taxon>Eukaryota</taxon>
        <taxon>Fungi</taxon>
        <taxon>Dikarya</taxon>
        <taxon>Ascomycota</taxon>
        <taxon>Pezizomycotina</taxon>
        <taxon>Eurotiomycetes</taxon>
        <taxon>Eurotiomycetidae</taxon>
        <taxon>Eurotiales</taxon>
        <taxon>Aspergillaceae</taxon>
        <taxon>Aspergillus</taxon>
        <taxon>Aspergillus subgen. Nidulantes</taxon>
    </lineage>
</organism>
<evidence type="ECO:0000259" key="6">
    <source>
        <dbReference type="PROSITE" id="PS50263"/>
    </source>
</evidence>
<accession>A0ABR4HZS3</accession>
<feature type="chain" id="PRO_5047053838" description="nitrilase" evidence="5">
    <location>
        <begin position="16"/>
        <end position="351"/>
    </location>
</feature>
<evidence type="ECO:0000313" key="7">
    <source>
        <dbReference type="EMBL" id="KAL2820935.1"/>
    </source>
</evidence>
<dbReference type="InterPro" id="IPR036526">
    <property type="entry name" value="C-N_Hydrolase_sf"/>
</dbReference>
<proteinExistence type="inferred from homology"/>
<feature type="domain" description="CN hydrolase" evidence="6">
    <location>
        <begin position="32"/>
        <end position="307"/>
    </location>
</feature>
<keyword evidence="2" id="KW-0378">Hydrolase</keyword>
<evidence type="ECO:0000256" key="3">
    <source>
        <dbReference type="ARBA" id="ARBA00036406"/>
    </source>
</evidence>
<feature type="signal peptide" evidence="5">
    <location>
        <begin position="1"/>
        <end position="15"/>
    </location>
</feature>
<keyword evidence="8" id="KW-1185">Reference proteome</keyword>
<evidence type="ECO:0000313" key="8">
    <source>
        <dbReference type="Proteomes" id="UP001610335"/>
    </source>
</evidence>